<dbReference type="GO" id="GO:0005886">
    <property type="term" value="C:plasma membrane"/>
    <property type="evidence" value="ECO:0007669"/>
    <property type="project" value="UniProtKB-SubCell"/>
</dbReference>
<comment type="similarity">
    <text evidence="5">Belongs to the UPF0182 family.</text>
</comment>
<dbReference type="PANTHER" id="PTHR39344:SF1">
    <property type="entry name" value="UPF0182 PROTEIN SLL1060"/>
    <property type="match status" value="1"/>
</dbReference>
<dbReference type="EMBL" id="CP062796">
    <property type="protein sequence ID" value="QUL98651.1"/>
    <property type="molecule type" value="Genomic_DNA"/>
</dbReference>
<reference evidence="6" key="2">
    <citation type="journal article" date="2023" name="Biology">
        <title>Prokaryotic Life Associated with Coal-Fire Gas Vents Revealed by Metagenomics.</title>
        <authorList>
            <person name="Kadnikov V.V."/>
            <person name="Mardanov A.V."/>
            <person name="Beletsky A.V."/>
            <person name="Karnachuk O.V."/>
            <person name="Ravin N.V."/>
        </authorList>
    </citation>
    <scope>NUCLEOTIDE SEQUENCE</scope>
    <source>
        <strain evidence="6">Bu02</strain>
    </source>
</reference>
<evidence type="ECO:0000256" key="2">
    <source>
        <dbReference type="ARBA" id="ARBA00022692"/>
    </source>
</evidence>
<dbReference type="KEGG" id="fcz:IMF26_00730"/>
<evidence type="ECO:0000256" key="5">
    <source>
        <dbReference type="HAMAP-Rule" id="MF_01600"/>
    </source>
</evidence>
<dbReference type="AlphaFoldDB" id="A0AAT9LC24"/>
<feature type="transmembrane region" description="Helical" evidence="5">
    <location>
        <begin position="160"/>
        <end position="178"/>
    </location>
</feature>
<dbReference type="PANTHER" id="PTHR39344">
    <property type="entry name" value="UPF0182 PROTEIN SLL1060"/>
    <property type="match status" value="1"/>
</dbReference>
<proteinExistence type="inferred from homology"/>
<feature type="transmembrane region" description="Helical" evidence="5">
    <location>
        <begin position="198"/>
        <end position="221"/>
    </location>
</feature>
<keyword evidence="2 5" id="KW-0812">Transmembrane</keyword>
<keyword evidence="3 5" id="KW-1133">Transmembrane helix</keyword>
<evidence type="ECO:0000256" key="3">
    <source>
        <dbReference type="ARBA" id="ARBA00022989"/>
    </source>
</evidence>
<feature type="transmembrane region" description="Helical" evidence="5">
    <location>
        <begin position="268"/>
        <end position="287"/>
    </location>
</feature>
<sequence>MPRQRWLWILIGLALASGLASTALARFYTEVLWFKEVGYISVFTKILKARWGIGLAGGVLFFLVAFLNLEAVIWKRRDLTLVGGLVMPVPLPLPAGITRWVALIAAIVGFLGGVAAYSQWHIILAHFNATPFNIKDPFFGKDVGFYIFNLPFISLIQQHLWVALLAALLLAGVLYFVLGDLRFGPRRILANRRARVHLSVLAAILFALKAWGYQISTWNLMYSPRGVAFGASYTDIYAQVPAYRVLMIASIAGMAVSLLGLAMRNFRWIGVAVAGLVGLSIVVGYAYPAFMQQFTVSPNELAYEAPFIEKNIQFTRDAFGLNKIEVVEYPGEDSLSKEDIEKNPGTIENLRLWDYRALKDTYSQVQEIRMYYRFNDVDIDRYVVNQRYRQVLLSPRELDVNLLPAEARTWINIHLKYTHGYGLVMSPSSEVTREGMPAFYFMDVPPKTTTDLVITRPEIYFGELTDHYIIVKTKEPEFDFPRTDTEAIEPTFYEGTAGIPLSSFLNRLAFMLRFRDYQILVSGAITPESRIVMRRNIVERVKAIAPFFMYDSDPYLVLADGRLYWFIDGYTVSANYPYSQPDSVTGVNYIRNSVKAVVDAYNGSVVFYRADEEDPILRTYEKIFPGLVKPMSEMPSNLLVHIRFPQDLFMVQSRMLLAYHMTNPQVYYNKEDYWEIPKEVYANQEKPVEPYYLVLTIPGEASPEYVLITPFTPRGKPNMTAWLAVRCDPAHYGEMILFMLPKDKLIPGPMQVESLFAQNPLISEAMTLWGQVGSQVIRGNLLTIPVNGSFLYVEPLYIQAERVKIPELKRVLMYAGGKVVMGTSVQDALNQLLGAATTLPSGVTPPTGATDLAGLIARANQLYSEAQSKLRAGDWSGYGKAMEELGRVIGEMQRLSGQTVPAVPSP</sequence>
<feature type="transmembrane region" description="Helical" evidence="5">
    <location>
        <begin position="100"/>
        <end position="120"/>
    </location>
</feature>
<keyword evidence="1 5" id="KW-1003">Cell membrane</keyword>
<evidence type="ECO:0000256" key="1">
    <source>
        <dbReference type="ARBA" id="ARBA00022475"/>
    </source>
</evidence>
<dbReference type="Pfam" id="PF03699">
    <property type="entry name" value="UPF0182"/>
    <property type="match status" value="1"/>
</dbReference>
<reference evidence="6" key="1">
    <citation type="submission" date="2020-10" db="EMBL/GenBank/DDBJ databases">
        <authorList>
            <person name="Kadnikov V."/>
            <person name="Beletsky A.V."/>
            <person name="Mardanov A.V."/>
            <person name="Karnachuk O.V."/>
            <person name="Ravin N.V."/>
        </authorList>
    </citation>
    <scope>NUCLEOTIDE SEQUENCE</scope>
    <source>
        <strain evidence="6">Bu02</strain>
    </source>
</reference>
<keyword evidence="4 5" id="KW-0472">Membrane</keyword>
<comment type="subcellular location">
    <subcellularLocation>
        <location evidence="5">Cell membrane</location>
        <topology evidence="5">Multi-pass membrane protein</topology>
    </subcellularLocation>
</comment>
<accession>A0AAT9LC24</accession>
<dbReference type="InterPro" id="IPR005372">
    <property type="entry name" value="UPF0182"/>
</dbReference>
<comment type="caution">
    <text evidence="5">Lacks conserved residue(s) required for the propagation of feature annotation.</text>
</comment>
<feature type="transmembrane region" description="Helical" evidence="5">
    <location>
        <begin position="49"/>
        <end position="69"/>
    </location>
</feature>
<dbReference type="HAMAP" id="MF_01600">
    <property type="entry name" value="UPF0182"/>
    <property type="match status" value="1"/>
</dbReference>
<protein>
    <recommendedName>
        <fullName evidence="5">UPF0182 protein IMF26_00730</fullName>
    </recommendedName>
</protein>
<evidence type="ECO:0000256" key="4">
    <source>
        <dbReference type="ARBA" id="ARBA00023136"/>
    </source>
</evidence>
<organism evidence="6">
    <name type="scientific">Candidatus Fermentithermobacillus carboniphilus</name>
    <dbReference type="NCBI Taxonomy" id="3085328"/>
    <lineage>
        <taxon>Bacteria</taxon>
        <taxon>Bacillati</taxon>
        <taxon>Bacillota</taxon>
        <taxon>Candidatus Fermentithermobacillia</taxon>
        <taxon>Candidatus Fermentithermobacillales</taxon>
        <taxon>Candidatus Fermentithermobacillaceae</taxon>
        <taxon>Candidatus Fermentithermobacillus</taxon>
    </lineage>
</organism>
<feature type="transmembrane region" description="Helical" evidence="5">
    <location>
        <begin position="241"/>
        <end position="261"/>
    </location>
</feature>
<name>A0AAT9LC24_9FIRM</name>
<dbReference type="GO" id="GO:0005576">
    <property type="term" value="C:extracellular region"/>
    <property type="evidence" value="ECO:0007669"/>
    <property type="project" value="TreeGrafter"/>
</dbReference>
<evidence type="ECO:0000313" key="6">
    <source>
        <dbReference type="EMBL" id="QUL98651.1"/>
    </source>
</evidence>
<gene>
    <name evidence="6" type="ORF">IMF26_00730</name>
</gene>